<evidence type="ECO:0000313" key="1">
    <source>
        <dbReference type="EMBL" id="KAK7353640.1"/>
    </source>
</evidence>
<proteinExistence type="predicted"/>
<gene>
    <name evidence="1" type="ORF">VNO80_19091</name>
</gene>
<accession>A0AAN9MEZ3</accession>
<keyword evidence="2" id="KW-1185">Reference proteome</keyword>
<dbReference type="CDD" id="cd00303">
    <property type="entry name" value="retropepsin_like"/>
    <property type="match status" value="1"/>
</dbReference>
<dbReference type="PANTHER" id="PTHR33067:SF35">
    <property type="entry name" value="ASPARTIC PEPTIDASE DDI1-TYPE DOMAIN-CONTAINING PROTEIN"/>
    <property type="match status" value="1"/>
</dbReference>
<name>A0AAN9MEZ3_PHACN</name>
<organism evidence="1 2">
    <name type="scientific">Phaseolus coccineus</name>
    <name type="common">Scarlet runner bean</name>
    <name type="synonym">Phaseolus multiflorus</name>
    <dbReference type="NCBI Taxonomy" id="3886"/>
    <lineage>
        <taxon>Eukaryota</taxon>
        <taxon>Viridiplantae</taxon>
        <taxon>Streptophyta</taxon>
        <taxon>Embryophyta</taxon>
        <taxon>Tracheophyta</taxon>
        <taxon>Spermatophyta</taxon>
        <taxon>Magnoliopsida</taxon>
        <taxon>eudicotyledons</taxon>
        <taxon>Gunneridae</taxon>
        <taxon>Pentapetalae</taxon>
        <taxon>rosids</taxon>
        <taxon>fabids</taxon>
        <taxon>Fabales</taxon>
        <taxon>Fabaceae</taxon>
        <taxon>Papilionoideae</taxon>
        <taxon>50 kb inversion clade</taxon>
        <taxon>NPAAA clade</taxon>
        <taxon>indigoferoid/millettioid clade</taxon>
        <taxon>Phaseoleae</taxon>
        <taxon>Phaseolus</taxon>
    </lineage>
</organism>
<reference evidence="1 2" key="1">
    <citation type="submission" date="2024-01" db="EMBL/GenBank/DDBJ databases">
        <title>The genomes of 5 underutilized Papilionoideae crops provide insights into root nodulation and disease resistanc.</title>
        <authorList>
            <person name="Jiang F."/>
        </authorList>
    </citation>
    <scope>NUCLEOTIDE SEQUENCE [LARGE SCALE GENOMIC DNA]</scope>
    <source>
        <strain evidence="1">JINMINGXINNONG_FW02</strain>
        <tissue evidence="1">Leaves</tissue>
    </source>
</reference>
<dbReference type="Proteomes" id="UP001374584">
    <property type="component" value="Unassembled WGS sequence"/>
</dbReference>
<dbReference type="EMBL" id="JAYMYR010000007">
    <property type="protein sequence ID" value="KAK7353640.1"/>
    <property type="molecule type" value="Genomic_DNA"/>
</dbReference>
<evidence type="ECO:0000313" key="2">
    <source>
        <dbReference type="Proteomes" id="UP001374584"/>
    </source>
</evidence>
<dbReference type="PANTHER" id="PTHR33067">
    <property type="entry name" value="RNA-DIRECTED DNA POLYMERASE-RELATED"/>
    <property type="match status" value="1"/>
</dbReference>
<dbReference type="AlphaFoldDB" id="A0AAN9MEZ3"/>
<comment type="caution">
    <text evidence="1">The sequence shown here is derived from an EMBL/GenBank/DDBJ whole genome shotgun (WGS) entry which is preliminary data.</text>
</comment>
<dbReference type="Gene3D" id="2.40.70.10">
    <property type="entry name" value="Acid Proteases"/>
    <property type="match status" value="1"/>
</dbReference>
<protein>
    <submittedName>
        <fullName evidence="1">Uncharacterized protein</fullName>
    </submittedName>
</protein>
<sequence>MGNQGRQEALYQMPTYAKFMKELLIKKRSFIDEKKIKLEAGCSVIIQKNLPLKSKDPRSFTIPIAIGALSVDKALLDLEASINLILLAMLKKIGNLEIKPTRMTLQLVDRSIKYMNGMVEDVFVKVDKFIFHVDFVVMDIKEDREVPLILGRPFMKTTKVIIDVDKGKLKVRTQDDESSELDRRRFTSQRFKKMAFFLNKTTIASHFVSHSQKTEDSASFPRRRFHVEPGPREKALLAKDSVLKPFKSYKKSVKLLKRIGDVLTVVVVAGCCYEIYVRAVTREEAQKQ</sequence>
<dbReference type="InterPro" id="IPR021109">
    <property type="entry name" value="Peptidase_aspartic_dom_sf"/>
</dbReference>